<dbReference type="EMBL" id="JACKXE010000001">
    <property type="protein sequence ID" value="MBB6627598.1"/>
    <property type="molecule type" value="Genomic_DNA"/>
</dbReference>
<dbReference type="GO" id="GO:0003955">
    <property type="term" value="F:NAD(P)H dehydrogenase (quinone) activity"/>
    <property type="evidence" value="ECO:0007669"/>
    <property type="project" value="TreeGrafter"/>
</dbReference>
<dbReference type="NCBIfam" id="NF007280">
    <property type="entry name" value="PRK09739.1"/>
    <property type="match status" value="1"/>
</dbReference>
<dbReference type="GO" id="GO:0005829">
    <property type="term" value="C:cytosol"/>
    <property type="evidence" value="ECO:0007669"/>
    <property type="project" value="TreeGrafter"/>
</dbReference>
<feature type="domain" description="Flavodoxin-like fold" evidence="3">
    <location>
        <begin position="3"/>
        <end position="186"/>
    </location>
</feature>
<dbReference type="AlphaFoldDB" id="A0A7X0VBV8"/>
<dbReference type="Gene3D" id="3.40.50.360">
    <property type="match status" value="1"/>
</dbReference>
<gene>
    <name evidence="4" type="ORF">H5V45_09710</name>
</gene>
<sequence length="204" mass="22802">MTHVHLVWTHPRTDSLTAAVVDEMSKVFVEAGATVDVLDLYRAGFDPVLGVDDEPHWEDPDWTYTAEAEGLAERVKAADLVFIVFPVWWYSLPAMAKGYIDRVWNYRLLYGEGHRISAAVRWVGLVGWPEHALAKRGFDDMMVKHLNSGIAGFCGVEDTRVHLLFDSLGDPDVARFRKGARDAAMQSLAAVSDVARSIQHPPTR</sequence>
<comment type="similarity">
    <text evidence="1">Belongs to the NAD(P)H dehydrogenase (quinone) family.</text>
</comment>
<dbReference type="Proteomes" id="UP000523955">
    <property type="component" value="Unassembled WGS sequence"/>
</dbReference>
<evidence type="ECO:0000256" key="2">
    <source>
        <dbReference type="ARBA" id="ARBA00023002"/>
    </source>
</evidence>
<dbReference type="InterPro" id="IPR003680">
    <property type="entry name" value="Flavodoxin_fold"/>
</dbReference>
<dbReference type="Pfam" id="PF02525">
    <property type="entry name" value="Flavodoxin_2"/>
    <property type="match status" value="1"/>
</dbReference>
<proteinExistence type="inferred from homology"/>
<dbReference type="InterPro" id="IPR029039">
    <property type="entry name" value="Flavoprotein-like_sf"/>
</dbReference>
<reference evidence="4 5" key="1">
    <citation type="submission" date="2020-08" db="EMBL/GenBank/DDBJ databases">
        <authorList>
            <person name="Seo M.-J."/>
        </authorList>
    </citation>
    <scope>NUCLEOTIDE SEQUENCE [LARGE SCALE GENOMIC DNA]</scope>
    <source>
        <strain evidence="4 5">KIGAM211</strain>
    </source>
</reference>
<organism evidence="4 5">
    <name type="scientific">Nocardioides luti</name>
    <dbReference type="NCBI Taxonomy" id="2761101"/>
    <lineage>
        <taxon>Bacteria</taxon>
        <taxon>Bacillati</taxon>
        <taxon>Actinomycetota</taxon>
        <taxon>Actinomycetes</taxon>
        <taxon>Propionibacteriales</taxon>
        <taxon>Nocardioidaceae</taxon>
        <taxon>Nocardioides</taxon>
    </lineage>
</organism>
<evidence type="ECO:0000259" key="3">
    <source>
        <dbReference type="Pfam" id="PF02525"/>
    </source>
</evidence>
<protein>
    <submittedName>
        <fullName evidence="4">NAD(P)H oxidoreductase</fullName>
        <ecNumber evidence="4">1.6.99.-</ecNumber>
    </submittedName>
</protein>
<evidence type="ECO:0000256" key="1">
    <source>
        <dbReference type="ARBA" id="ARBA00006252"/>
    </source>
</evidence>
<evidence type="ECO:0000313" key="4">
    <source>
        <dbReference type="EMBL" id="MBB6627598.1"/>
    </source>
</evidence>
<dbReference type="PANTHER" id="PTHR10204">
    <property type="entry name" value="NAD P H OXIDOREDUCTASE-RELATED"/>
    <property type="match status" value="1"/>
</dbReference>
<dbReference type="SUPFAM" id="SSF52218">
    <property type="entry name" value="Flavoproteins"/>
    <property type="match status" value="1"/>
</dbReference>
<name>A0A7X0VBV8_9ACTN</name>
<accession>A0A7X0VBV8</accession>
<keyword evidence="2 4" id="KW-0560">Oxidoreductase</keyword>
<keyword evidence="5" id="KW-1185">Reference proteome</keyword>
<dbReference type="PANTHER" id="PTHR10204:SF34">
    <property type="entry name" value="NAD(P)H DEHYDROGENASE [QUINONE] 1 ISOFORM 1"/>
    <property type="match status" value="1"/>
</dbReference>
<evidence type="ECO:0000313" key="5">
    <source>
        <dbReference type="Proteomes" id="UP000523955"/>
    </source>
</evidence>
<dbReference type="EC" id="1.6.99.-" evidence="4"/>
<comment type="caution">
    <text evidence="4">The sequence shown here is derived from an EMBL/GenBank/DDBJ whole genome shotgun (WGS) entry which is preliminary data.</text>
</comment>
<dbReference type="InterPro" id="IPR051545">
    <property type="entry name" value="NAD(P)H_dehydrogenase_qn"/>
</dbReference>